<dbReference type="EMBL" id="CP082781">
    <property type="protein sequence ID" value="UGS28000.1"/>
    <property type="molecule type" value="Genomic_DNA"/>
</dbReference>
<reference evidence="2 3" key="1">
    <citation type="submission" date="2023-01" db="EMBL/GenBank/DDBJ databases">
        <title>Characterization of estradiol degrading bacteria Microbacterium sp. MZT7 and reveal degrading genes through genome analysis.</title>
        <authorList>
            <person name="Hao P."/>
            <person name="Gao Y."/>
        </authorList>
    </citation>
    <scope>NUCLEOTIDE SEQUENCE [LARGE SCALE GENOMIC DNA]</scope>
    <source>
        <strain evidence="2 3">MZT7</strain>
    </source>
</reference>
<feature type="transmembrane region" description="Helical" evidence="1">
    <location>
        <begin position="12"/>
        <end position="36"/>
    </location>
</feature>
<name>A0ABY3RXF8_9MICO</name>
<keyword evidence="3" id="KW-1185">Reference proteome</keyword>
<organism evidence="2 3">
    <name type="scientific">Microbacterium resistens</name>
    <dbReference type="NCBI Taxonomy" id="156977"/>
    <lineage>
        <taxon>Bacteria</taxon>
        <taxon>Bacillati</taxon>
        <taxon>Actinomycetota</taxon>
        <taxon>Actinomycetes</taxon>
        <taxon>Micrococcales</taxon>
        <taxon>Microbacteriaceae</taxon>
        <taxon>Microbacterium</taxon>
    </lineage>
</organism>
<feature type="transmembrane region" description="Helical" evidence="1">
    <location>
        <begin position="267"/>
        <end position="289"/>
    </location>
</feature>
<feature type="transmembrane region" description="Helical" evidence="1">
    <location>
        <begin position="200"/>
        <end position="225"/>
    </location>
</feature>
<accession>A0ABY3RXF8</accession>
<evidence type="ECO:0000256" key="1">
    <source>
        <dbReference type="SAM" id="Phobius"/>
    </source>
</evidence>
<keyword evidence="1" id="KW-0812">Transmembrane</keyword>
<feature type="transmembrane region" description="Helical" evidence="1">
    <location>
        <begin position="237"/>
        <end position="255"/>
    </location>
</feature>
<dbReference type="Proteomes" id="UP001199642">
    <property type="component" value="Chromosome"/>
</dbReference>
<sequence length="322" mass="34700">MSGRAKASRRRSFPTFIVVCALVFVALYAAVVLLYARGTAPVASPSPADEDPAAVHVRLTPTDVDAGTDRLSFDVSLTKKSREQLSEASDGGDVVVLFTSAGGSSTVTFAGGYLDVPQTVRLPTSGQIEQWPFDRHPARTLVTVGYTAGDGASQTLPGGLVLDAHHVPGWVISLAQTDQRYVLGQSSVVQYEIEVRRATAAIAFGLVLLALMVIMPVLGLTVAIMVFRGRRRVEVGFFTWNAGMLFATPTLRNFLPGQPPVGSWVDYLVVLWVIAGLILALMISVVGWYRWGSPQPEVTASLRARASARRREALRGHAERPD</sequence>
<dbReference type="Pfam" id="PF14494">
    <property type="entry name" value="DUF4436"/>
    <property type="match status" value="1"/>
</dbReference>
<dbReference type="RefSeq" id="WP_231821212.1">
    <property type="nucleotide sequence ID" value="NZ_CP082781.1"/>
</dbReference>
<evidence type="ECO:0000313" key="3">
    <source>
        <dbReference type="Proteomes" id="UP001199642"/>
    </source>
</evidence>
<protein>
    <submittedName>
        <fullName evidence="2">DUF4436 domain-containing protein</fullName>
    </submittedName>
</protein>
<proteinExistence type="predicted"/>
<gene>
    <name evidence="2" type="ORF">K8F61_07510</name>
</gene>
<keyword evidence="1" id="KW-1133">Transmembrane helix</keyword>
<evidence type="ECO:0000313" key="2">
    <source>
        <dbReference type="EMBL" id="UGS28000.1"/>
    </source>
</evidence>
<dbReference type="InterPro" id="IPR027948">
    <property type="entry name" value="DUF4436"/>
</dbReference>
<keyword evidence="1" id="KW-0472">Membrane</keyword>